<comment type="similarity">
    <text evidence="1">Belongs to the WXG100 family.</text>
</comment>
<name>A0ABP4U6R1_9ACTN</name>
<comment type="caution">
    <text evidence="2">The sequence shown here is derived from an EMBL/GenBank/DDBJ whole genome shotgun (WGS) entry which is preliminary data.</text>
</comment>
<keyword evidence="3" id="KW-1185">Reference proteome</keyword>
<dbReference type="NCBIfam" id="TIGR03930">
    <property type="entry name" value="WXG100_ESAT6"/>
    <property type="match status" value="1"/>
</dbReference>
<dbReference type="RefSeq" id="WP_163572069.1">
    <property type="nucleotide sequence ID" value="NZ_BAAANY010000022.1"/>
</dbReference>
<dbReference type="SUPFAM" id="SSF140453">
    <property type="entry name" value="EsxAB dimer-like"/>
    <property type="match status" value="1"/>
</dbReference>
<dbReference type="Gene3D" id="1.10.287.1060">
    <property type="entry name" value="ESAT-6-like"/>
    <property type="match status" value="1"/>
</dbReference>
<dbReference type="EMBL" id="BAAANY010000022">
    <property type="protein sequence ID" value="GAA1699472.1"/>
    <property type="molecule type" value="Genomic_DNA"/>
</dbReference>
<protein>
    <recommendedName>
        <fullName evidence="1">ESAT-6-like protein</fullName>
    </recommendedName>
</protein>
<evidence type="ECO:0000313" key="2">
    <source>
        <dbReference type="EMBL" id="GAA1699472.1"/>
    </source>
</evidence>
<sequence length="96" mass="10531">MSDAVKVQYEALQSAHLDIQGAWNQITQQAEDLRRFVKNFADNWQGSASQSYQAQQAQFDQAINGMASILNQIGTAVSVANDNYQATESANKGMFG</sequence>
<proteinExistence type="inferred from homology"/>
<dbReference type="InterPro" id="IPR010310">
    <property type="entry name" value="T7SS_ESAT-6-like"/>
</dbReference>
<dbReference type="Proteomes" id="UP001500618">
    <property type="component" value="Unassembled WGS sequence"/>
</dbReference>
<accession>A0ABP4U6R1</accession>
<dbReference type="InterPro" id="IPR036689">
    <property type="entry name" value="ESAT-6-like_sf"/>
</dbReference>
<gene>
    <name evidence="2" type="ORF">GCM10009765_56120</name>
</gene>
<dbReference type="Pfam" id="PF06013">
    <property type="entry name" value="WXG100"/>
    <property type="match status" value="1"/>
</dbReference>
<organism evidence="2 3">
    <name type="scientific">Fodinicola feengrottensis</name>
    <dbReference type="NCBI Taxonomy" id="435914"/>
    <lineage>
        <taxon>Bacteria</taxon>
        <taxon>Bacillati</taxon>
        <taxon>Actinomycetota</taxon>
        <taxon>Actinomycetes</taxon>
        <taxon>Mycobacteriales</taxon>
        <taxon>Fodinicola</taxon>
    </lineage>
</organism>
<reference evidence="3" key="1">
    <citation type="journal article" date="2019" name="Int. J. Syst. Evol. Microbiol.">
        <title>The Global Catalogue of Microorganisms (GCM) 10K type strain sequencing project: providing services to taxonomists for standard genome sequencing and annotation.</title>
        <authorList>
            <consortium name="The Broad Institute Genomics Platform"/>
            <consortium name="The Broad Institute Genome Sequencing Center for Infectious Disease"/>
            <person name="Wu L."/>
            <person name="Ma J."/>
        </authorList>
    </citation>
    <scope>NUCLEOTIDE SEQUENCE [LARGE SCALE GENOMIC DNA]</scope>
    <source>
        <strain evidence="3">JCM 14718</strain>
    </source>
</reference>
<evidence type="ECO:0000256" key="1">
    <source>
        <dbReference type="RuleBase" id="RU362001"/>
    </source>
</evidence>
<evidence type="ECO:0000313" key="3">
    <source>
        <dbReference type="Proteomes" id="UP001500618"/>
    </source>
</evidence>